<dbReference type="AlphaFoldDB" id="A0A2N3LND2"/>
<reference evidence="1 2" key="1">
    <citation type="submission" date="2017-11" db="EMBL/GenBank/DDBJ databases">
        <title>Bacillus camelliae sp. nov., isolated from pu'er tea.</title>
        <authorList>
            <person name="Niu L."/>
        </authorList>
    </citation>
    <scope>NUCLEOTIDE SEQUENCE [LARGE SCALE GENOMIC DNA]</scope>
    <source>
        <strain evidence="1 2">7578-1</strain>
    </source>
</reference>
<keyword evidence="2" id="KW-1185">Reference proteome</keyword>
<gene>
    <name evidence="1" type="ORF">CWO92_07065</name>
</gene>
<proteinExistence type="predicted"/>
<protein>
    <submittedName>
        <fullName evidence="1">Uncharacterized protein</fullName>
    </submittedName>
</protein>
<organism evidence="1 2">
    <name type="scientific">Heyndrickxia camelliae</name>
    <dbReference type="NCBI Taxonomy" id="1707093"/>
    <lineage>
        <taxon>Bacteria</taxon>
        <taxon>Bacillati</taxon>
        <taxon>Bacillota</taxon>
        <taxon>Bacilli</taxon>
        <taxon>Bacillales</taxon>
        <taxon>Bacillaceae</taxon>
        <taxon>Heyndrickxia</taxon>
    </lineage>
</organism>
<dbReference type="OrthoDB" id="1666638at2"/>
<accession>A0A2N3LND2</accession>
<dbReference type="RefSeq" id="WP_101353495.1">
    <property type="nucleotide sequence ID" value="NZ_PIQO01000003.1"/>
</dbReference>
<evidence type="ECO:0000313" key="1">
    <source>
        <dbReference type="EMBL" id="PKR86126.1"/>
    </source>
</evidence>
<name>A0A2N3LND2_9BACI</name>
<dbReference type="Proteomes" id="UP000233440">
    <property type="component" value="Unassembled WGS sequence"/>
</dbReference>
<evidence type="ECO:0000313" key="2">
    <source>
        <dbReference type="Proteomes" id="UP000233440"/>
    </source>
</evidence>
<sequence>MFYVKTKINDHVEIKIDLYEDEIFTQCPDCGVEQEVDNQTLISVLEDDGDFASTSIYCADCSQKHIGVVK</sequence>
<dbReference type="EMBL" id="PIQO01000003">
    <property type="protein sequence ID" value="PKR86126.1"/>
    <property type="molecule type" value="Genomic_DNA"/>
</dbReference>
<comment type="caution">
    <text evidence="1">The sequence shown here is derived from an EMBL/GenBank/DDBJ whole genome shotgun (WGS) entry which is preliminary data.</text>
</comment>